<reference evidence="2 4" key="1">
    <citation type="submission" date="2014-08" db="EMBL/GenBank/DDBJ databases">
        <authorList>
            <person name="Sisinthy S."/>
        </authorList>
    </citation>
    <scope>NUCLEOTIDE SEQUENCE [LARGE SCALE GENOMIC DNA]</scope>
    <source>
        <strain evidence="2 4">RuG17</strain>
    </source>
</reference>
<dbReference type="AlphaFoldDB" id="A0A099J3B6"/>
<dbReference type="Gene3D" id="3.30.420.40">
    <property type="match status" value="2"/>
</dbReference>
<keyword evidence="4" id="KW-1185">Reference proteome</keyword>
<dbReference type="OrthoDB" id="4083144at2"/>
<keyword evidence="3" id="KW-0418">Kinase</keyword>
<dbReference type="EMBL" id="JACHBQ010000001">
    <property type="protein sequence ID" value="MBB5640445.1"/>
    <property type="molecule type" value="Genomic_DNA"/>
</dbReference>
<dbReference type="InterPro" id="IPR049874">
    <property type="entry name" value="ROK_cs"/>
</dbReference>
<protein>
    <submittedName>
        <fullName evidence="3">Putative NBD/HSP70 family sugar kinase</fullName>
    </submittedName>
    <submittedName>
        <fullName evidence="2">ROK family transcriptional regulator</fullName>
    </submittedName>
</protein>
<dbReference type="InterPro" id="IPR043129">
    <property type="entry name" value="ATPase_NBD"/>
</dbReference>
<comment type="caution">
    <text evidence="2">The sequence shown here is derived from an EMBL/GenBank/DDBJ whole genome shotgun (WGS) entry which is preliminary data.</text>
</comment>
<evidence type="ECO:0000256" key="1">
    <source>
        <dbReference type="ARBA" id="ARBA00006479"/>
    </source>
</evidence>
<dbReference type="Proteomes" id="UP000561726">
    <property type="component" value="Unassembled WGS sequence"/>
</dbReference>
<dbReference type="PROSITE" id="PS01125">
    <property type="entry name" value="ROK"/>
    <property type="match status" value="1"/>
</dbReference>
<dbReference type="RefSeq" id="WP_035839318.1">
    <property type="nucleotide sequence ID" value="NZ_JACHBQ010000001.1"/>
</dbReference>
<dbReference type="Proteomes" id="UP000029864">
    <property type="component" value="Unassembled WGS sequence"/>
</dbReference>
<dbReference type="Pfam" id="PF00480">
    <property type="entry name" value="ROK"/>
    <property type="match status" value="1"/>
</dbReference>
<proteinExistence type="inferred from homology"/>
<dbReference type="PANTHER" id="PTHR18964">
    <property type="entry name" value="ROK (REPRESSOR, ORF, KINASE) FAMILY"/>
    <property type="match status" value="1"/>
</dbReference>
<dbReference type="STRING" id="1001240.GY21_18230"/>
<sequence length="409" mass="42978">MARRESTPTTPGSRAVVVDLIRSSGPISRVELTTATGLTQPAISQIVRKLVSDGIVRETGLKASTGGKPRVLLEINPRALYAIGIQLGFESITLVATDVTGGVTGREQIDGAGLDEPEDVTQRMIRAYHRFVRGLGLDTQTIAGVAVVAPGPINLRQGFVLGPPMLPSWVEFGLLGVLQAKIDVPVIVDNDAAAAAVGEFWSRRVSRSTTFASIYMGSGIGAGIVIDGALYRGAGSNSGEIGHISIERDGEPCFCGNDGCLERYASPSAVLETAKRSHPEFAELGLTFEATSIMRDFDLLCRAAVVDFKPARALVETSAAQVASAAVTLSNLLDLDHIVLTGPAMAFAGSIYARAMRDRLSKSAFSRRAHQISVELSTNPRDSAAIGASALILQGSVAPGHGPLLRPNP</sequence>
<dbReference type="eggNOG" id="COG1940">
    <property type="taxonomic scope" value="Bacteria"/>
</dbReference>
<dbReference type="InterPro" id="IPR000600">
    <property type="entry name" value="ROK"/>
</dbReference>
<name>A0A099J3B6_9MICO</name>
<dbReference type="PANTHER" id="PTHR18964:SF149">
    <property type="entry name" value="BIFUNCTIONAL UDP-N-ACETYLGLUCOSAMINE 2-EPIMERASE_N-ACETYLMANNOSAMINE KINASE"/>
    <property type="match status" value="1"/>
</dbReference>
<dbReference type="SUPFAM" id="SSF53067">
    <property type="entry name" value="Actin-like ATPase domain"/>
    <property type="match status" value="1"/>
</dbReference>
<evidence type="ECO:0000313" key="3">
    <source>
        <dbReference type="EMBL" id="MBB5640445.1"/>
    </source>
</evidence>
<dbReference type="EMBL" id="JPXF01000106">
    <property type="protein sequence ID" value="KGJ72007.1"/>
    <property type="molecule type" value="Genomic_DNA"/>
</dbReference>
<evidence type="ECO:0000313" key="4">
    <source>
        <dbReference type="Proteomes" id="UP000029864"/>
    </source>
</evidence>
<keyword evidence="3" id="KW-0808">Transferase</keyword>
<comment type="similarity">
    <text evidence="1">Belongs to the ROK (NagC/XylR) family.</text>
</comment>
<dbReference type="SUPFAM" id="SSF46785">
    <property type="entry name" value="Winged helix' DNA-binding domain"/>
    <property type="match status" value="1"/>
</dbReference>
<dbReference type="Pfam" id="PF13412">
    <property type="entry name" value="HTH_24"/>
    <property type="match status" value="1"/>
</dbReference>
<dbReference type="GO" id="GO:0016301">
    <property type="term" value="F:kinase activity"/>
    <property type="evidence" value="ECO:0007669"/>
    <property type="project" value="UniProtKB-KW"/>
</dbReference>
<organism evidence="2 4">
    <name type="scientific">Cryobacterium roopkundense</name>
    <dbReference type="NCBI Taxonomy" id="1001240"/>
    <lineage>
        <taxon>Bacteria</taxon>
        <taxon>Bacillati</taxon>
        <taxon>Actinomycetota</taxon>
        <taxon>Actinomycetes</taxon>
        <taxon>Micrococcales</taxon>
        <taxon>Microbacteriaceae</taxon>
        <taxon>Cryobacterium</taxon>
    </lineage>
</organism>
<dbReference type="Gene3D" id="1.10.10.10">
    <property type="entry name" value="Winged helix-like DNA-binding domain superfamily/Winged helix DNA-binding domain"/>
    <property type="match status" value="1"/>
</dbReference>
<gene>
    <name evidence="3" type="ORF">BJ997_000993</name>
    <name evidence="2" type="ORF">GY21_18230</name>
</gene>
<accession>A0A099J3B6</accession>
<evidence type="ECO:0000313" key="2">
    <source>
        <dbReference type="EMBL" id="KGJ72007.1"/>
    </source>
</evidence>
<dbReference type="InterPro" id="IPR036390">
    <property type="entry name" value="WH_DNA-bd_sf"/>
</dbReference>
<dbReference type="InterPro" id="IPR036388">
    <property type="entry name" value="WH-like_DNA-bd_sf"/>
</dbReference>
<evidence type="ECO:0000313" key="5">
    <source>
        <dbReference type="Proteomes" id="UP000561726"/>
    </source>
</evidence>
<reference evidence="3 5" key="2">
    <citation type="submission" date="2020-08" db="EMBL/GenBank/DDBJ databases">
        <title>Sequencing the genomes of 1000 actinobacteria strains.</title>
        <authorList>
            <person name="Klenk H.-P."/>
        </authorList>
    </citation>
    <scope>NUCLEOTIDE SEQUENCE [LARGE SCALE GENOMIC DNA]</scope>
    <source>
        <strain evidence="3 5">DSM 21065</strain>
    </source>
</reference>